<evidence type="ECO:0000259" key="1">
    <source>
        <dbReference type="PROSITE" id="PS50011"/>
    </source>
</evidence>
<dbReference type="EMBL" id="GL984297">
    <property type="protein sequence ID" value="EGR28032.1"/>
    <property type="molecule type" value="Genomic_DNA"/>
</dbReference>
<sequence>MGNSNQANNQNLNQNLFEPKDFEQKEILTDSRYGKATILKEKLTQQLYAQIQNTLTEQAQWNAQLQEAFFRKQLSHANIVKLLNYNSQKSTDFCSSFFKINFLYEYLNINLKNEILERQKIHYNYQEGELWYLLDSLISAAFYLKTKAVFHGDIRPYNVLLTNNGQVKLGDQFSATKKMPAVAQIQIGASQDFYLSPQHLQTINKVSTNVSLDNWKGDVFSIAATVLEAATLESFSETCYSKQDYALNQSQVNNLLQKTRISYSERLFIILQKMLSESEAQRPSFDELVQELNNDEYVKVRKTENIQIIKVVQSQNTVNNAVQNHQDFNISDEEMDRRIEAALKMSRDAVARYNNSPAYISQQIKNDNTTIQYQTVQDEVKRSKKQSEEVAYQQYNPPLTNTYQVPSTNYQTVLTTSYQPLTEYQPISYVSQQAVINTNVQQSNPLFLNNNVDKYAYNSNYNVQTPISYPVVEQEVVKRSGNIKNSQTGPLNDYVPLTFGKQENITSYQPLDQVQTSYINNNIANNLVGGNNIVYQEVRNSKYGNQQDTPGVYANPEEFNNGNQQLNQYSIKEYKDIQQ</sequence>
<dbReference type="GO" id="GO:0004672">
    <property type="term" value="F:protein kinase activity"/>
    <property type="evidence" value="ECO:0007669"/>
    <property type="project" value="InterPro"/>
</dbReference>
<feature type="domain" description="Protein kinase" evidence="1">
    <location>
        <begin position="22"/>
        <end position="298"/>
    </location>
</feature>
<name>G0R3B3_ICHMU</name>
<proteinExistence type="predicted"/>
<dbReference type="PROSITE" id="PS00109">
    <property type="entry name" value="PROTEIN_KINASE_TYR"/>
    <property type="match status" value="1"/>
</dbReference>
<keyword evidence="3" id="KW-1185">Reference proteome</keyword>
<dbReference type="PANTHER" id="PTHR44305">
    <property type="entry name" value="SI:DKEY-192D15.2-RELATED"/>
    <property type="match status" value="1"/>
</dbReference>
<dbReference type="InterPro" id="IPR053083">
    <property type="entry name" value="TF_kinase-domain_protein"/>
</dbReference>
<gene>
    <name evidence="2" type="ORF">IMG5_184340</name>
</gene>
<evidence type="ECO:0000313" key="2">
    <source>
        <dbReference type="EMBL" id="EGR28032.1"/>
    </source>
</evidence>
<organism evidence="2 3">
    <name type="scientific">Ichthyophthirius multifiliis</name>
    <name type="common">White spot disease agent</name>
    <name type="synonym">Ich</name>
    <dbReference type="NCBI Taxonomy" id="5932"/>
    <lineage>
        <taxon>Eukaryota</taxon>
        <taxon>Sar</taxon>
        <taxon>Alveolata</taxon>
        <taxon>Ciliophora</taxon>
        <taxon>Intramacronucleata</taxon>
        <taxon>Oligohymenophorea</taxon>
        <taxon>Hymenostomatida</taxon>
        <taxon>Ophryoglenina</taxon>
        <taxon>Ichthyophthirius</taxon>
    </lineage>
</organism>
<dbReference type="RefSeq" id="XP_004027377.1">
    <property type="nucleotide sequence ID" value="XM_004027328.1"/>
</dbReference>
<dbReference type="STRING" id="857967.G0R3B3"/>
<dbReference type="SUPFAM" id="SSF56112">
    <property type="entry name" value="Protein kinase-like (PK-like)"/>
    <property type="match status" value="1"/>
</dbReference>
<keyword evidence="2" id="KW-0418">Kinase</keyword>
<dbReference type="GO" id="GO:0005524">
    <property type="term" value="F:ATP binding"/>
    <property type="evidence" value="ECO:0007669"/>
    <property type="project" value="InterPro"/>
</dbReference>
<dbReference type="InParanoid" id="G0R3B3"/>
<dbReference type="OrthoDB" id="4062651at2759"/>
<reference evidence="2 3" key="1">
    <citation type="submission" date="2011-07" db="EMBL/GenBank/DDBJ databases">
        <authorList>
            <person name="Coyne R."/>
            <person name="Brami D."/>
            <person name="Johnson J."/>
            <person name="Hostetler J."/>
            <person name="Hannick L."/>
            <person name="Clark T."/>
            <person name="Cassidy-Hanley D."/>
            <person name="Inman J."/>
        </authorList>
    </citation>
    <scope>NUCLEOTIDE SEQUENCE [LARGE SCALE GENOMIC DNA]</scope>
    <source>
        <strain evidence="2 3">G5</strain>
    </source>
</reference>
<keyword evidence="2" id="KW-0808">Transferase</keyword>
<protein>
    <submittedName>
        <fullName evidence="2">Protein kinase domain protein</fullName>
    </submittedName>
</protein>
<dbReference type="SMART" id="SM00220">
    <property type="entry name" value="S_TKc"/>
    <property type="match status" value="1"/>
</dbReference>
<dbReference type="InterPro" id="IPR011009">
    <property type="entry name" value="Kinase-like_dom_sf"/>
</dbReference>
<dbReference type="InterPro" id="IPR000719">
    <property type="entry name" value="Prot_kinase_dom"/>
</dbReference>
<dbReference type="Gene3D" id="1.10.510.10">
    <property type="entry name" value="Transferase(Phosphotransferase) domain 1"/>
    <property type="match status" value="1"/>
</dbReference>
<dbReference type="OMA" id="NRYKKTQ"/>
<dbReference type="GeneID" id="14904114"/>
<dbReference type="InterPro" id="IPR008266">
    <property type="entry name" value="Tyr_kinase_AS"/>
</dbReference>
<dbReference type="Gene3D" id="3.30.200.20">
    <property type="entry name" value="Phosphorylase Kinase, domain 1"/>
    <property type="match status" value="1"/>
</dbReference>
<dbReference type="Proteomes" id="UP000008983">
    <property type="component" value="Unassembled WGS sequence"/>
</dbReference>
<dbReference type="Pfam" id="PF00069">
    <property type="entry name" value="Pkinase"/>
    <property type="match status" value="1"/>
</dbReference>
<dbReference type="eggNOG" id="KOG0589">
    <property type="taxonomic scope" value="Eukaryota"/>
</dbReference>
<dbReference type="PROSITE" id="PS50011">
    <property type="entry name" value="PROTEIN_KINASE_DOM"/>
    <property type="match status" value="1"/>
</dbReference>
<accession>G0R3B3</accession>
<dbReference type="AlphaFoldDB" id="G0R3B3"/>
<evidence type="ECO:0000313" key="3">
    <source>
        <dbReference type="Proteomes" id="UP000008983"/>
    </source>
</evidence>
<dbReference type="PANTHER" id="PTHR44305:SF2">
    <property type="entry name" value="SI:DKEY-192D15.2"/>
    <property type="match status" value="1"/>
</dbReference>